<accession>A0A0S3T375</accession>
<reference evidence="1 2" key="1">
    <citation type="journal article" date="2015" name="Sci. Rep.">
        <title>The power of single molecule real-time sequencing technology in the de novo assembly of a eukaryotic genome.</title>
        <authorList>
            <person name="Sakai H."/>
            <person name="Naito K."/>
            <person name="Ogiso-Tanaka E."/>
            <person name="Takahashi Y."/>
            <person name="Iseki K."/>
            <person name="Muto C."/>
            <person name="Satou K."/>
            <person name="Teruya K."/>
            <person name="Shiroma A."/>
            <person name="Shimoji M."/>
            <person name="Hirano T."/>
            <person name="Itoh T."/>
            <person name="Kaga A."/>
            <person name="Tomooka N."/>
        </authorList>
    </citation>
    <scope>NUCLEOTIDE SEQUENCE [LARGE SCALE GENOMIC DNA]</scope>
    <source>
        <strain evidence="2">cv. Shumari</strain>
    </source>
</reference>
<feature type="non-terminal residue" evidence="1">
    <location>
        <position position="1"/>
    </location>
</feature>
<organism evidence="1 2">
    <name type="scientific">Vigna angularis var. angularis</name>
    <dbReference type="NCBI Taxonomy" id="157739"/>
    <lineage>
        <taxon>Eukaryota</taxon>
        <taxon>Viridiplantae</taxon>
        <taxon>Streptophyta</taxon>
        <taxon>Embryophyta</taxon>
        <taxon>Tracheophyta</taxon>
        <taxon>Spermatophyta</taxon>
        <taxon>Magnoliopsida</taxon>
        <taxon>eudicotyledons</taxon>
        <taxon>Gunneridae</taxon>
        <taxon>Pentapetalae</taxon>
        <taxon>rosids</taxon>
        <taxon>fabids</taxon>
        <taxon>Fabales</taxon>
        <taxon>Fabaceae</taxon>
        <taxon>Papilionoideae</taxon>
        <taxon>50 kb inversion clade</taxon>
        <taxon>NPAAA clade</taxon>
        <taxon>indigoferoid/millettioid clade</taxon>
        <taxon>Phaseoleae</taxon>
        <taxon>Vigna</taxon>
    </lineage>
</organism>
<dbReference type="AlphaFoldDB" id="A0A0S3T375"/>
<keyword evidence="2" id="KW-1185">Reference proteome</keyword>
<name>A0A0S3T375_PHAAN</name>
<gene>
    <name evidence="1" type="primary">Vigan.10G107400</name>
    <name evidence="1" type="ORF">VIGAN_10107400</name>
</gene>
<sequence length="114" mass="13234">KIKYSVNKPCEYLQFNHCWLSKIKHHILSNIKFNLQSLSSKVIECRTPHFFQYPYASPFSQCCCTHVSFLQAKINQLSSFNSTTVRLLLSPSNHLFILKNKGNECCQVLVRPII</sequence>
<dbReference type="Proteomes" id="UP000291084">
    <property type="component" value="Chromosome 10"/>
</dbReference>
<protein>
    <submittedName>
        <fullName evidence="1">Uncharacterized protein</fullName>
    </submittedName>
</protein>
<dbReference type="EMBL" id="AP015043">
    <property type="protein sequence ID" value="BAT99604.1"/>
    <property type="molecule type" value="Genomic_DNA"/>
</dbReference>
<evidence type="ECO:0000313" key="2">
    <source>
        <dbReference type="Proteomes" id="UP000291084"/>
    </source>
</evidence>
<evidence type="ECO:0000313" key="1">
    <source>
        <dbReference type="EMBL" id="BAT99604.1"/>
    </source>
</evidence>
<proteinExistence type="predicted"/>